<dbReference type="AlphaFoldDB" id="A0A6S7K1N2"/>
<evidence type="ECO:0000256" key="4">
    <source>
        <dbReference type="ARBA" id="ARBA00023319"/>
    </source>
</evidence>
<dbReference type="InterPro" id="IPR003599">
    <property type="entry name" value="Ig_sub"/>
</dbReference>
<comment type="caution">
    <text evidence="8">The sequence shown here is derived from an EMBL/GenBank/DDBJ whole genome shotgun (WGS) entry which is preliminary data.</text>
</comment>
<name>A0A6S7K1N2_PARCT</name>
<evidence type="ECO:0000256" key="2">
    <source>
        <dbReference type="ARBA" id="ARBA00023157"/>
    </source>
</evidence>
<keyword evidence="6" id="KW-0472">Membrane</keyword>
<gene>
    <name evidence="8" type="ORF">PACLA_8A003296</name>
</gene>
<dbReference type="InterPro" id="IPR013783">
    <property type="entry name" value="Ig-like_fold"/>
</dbReference>
<sequence length="464" mass="50722">MSGACFIILFGLSFVLFPCRGQITSPPDGTRFTFLNGSTANITWLFKGDISKVDSRVWYLTSSDGSINAKRLPRIIDDEKPRIYESGLSGVGIVKPATLVLKNVDQTYDGTYRFSLVAPNGGASDVYVFIAKKPTVTVNCTSPTKLIEDDDFTCVCRGESGNPPANVTWYKDGVQIGGTAKEEHTLTLSNVDNTASGTYKCVAKSHTLTDEKLIEIIVCCAVPPTVVSLRSTPENAVYGKSVVITCEAIAIPLPSYTIIHNGTEISTNKTYIITVLEYTDAGSYKCIATSVLGNSSKTFSLSVAVTQTTNSPTTKNFGTGKAASKECNLGGTEWYIVVVSVVSGIIIGILLSNIFLCSCRKFRSRRPQSNPEPQENEVDTTYQELDLSKMNAEDNYQSLRNRGPQSTPEPKTTEADTTYQELDLSKMNTEDNYQWLRNTTPQSNPEPKTTEADTTYQDGLIFQK</sequence>
<organism evidence="8 9">
    <name type="scientific">Paramuricea clavata</name>
    <name type="common">Red gorgonian</name>
    <name type="synonym">Violescent sea-whip</name>
    <dbReference type="NCBI Taxonomy" id="317549"/>
    <lineage>
        <taxon>Eukaryota</taxon>
        <taxon>Metazoa</taxon>
        <taxon>Cnidaria</taxon>
        <taxon>Anthozoa</taxon>
        <taxon>Octocorallia</taxon>
        <taxon>Malacalcyonacea</taxon>
        <taxon>Plexauridae</taxon>
        <taxon>Paramuricea</taxon>
    </lineage>
</organism>
<dbReference type="SUPFAM" id="SSF48726">
    <property type="entry name" value="Immunoglobulin"/>
    <property type="match status" value="2"/>
</dbReference>
<dbReference type="OrthoDB" id="5989357at2759"/>
<reference evidence="8" key="1">
    <citation type="submission" date="2020-04" db="EMBL/GenBank/DDBJ databases">
        <authorList>
            <person name="Alioto T."/>
            <person name="Alioto T."/>
            <person name="Gomez Garrido J."/>
        </authorList>
    </citation>
    <scope>NUCLEOTIDE SEQUENCE</scope>
    <source>
        <strain evidence="8">A484AB</strain>
    </source>
</reference>
<dbReference type="EMBL" id="CACRXK020022922">
    <property type="protein sequence ID" value="CAB4037301.1"/>
    <property type="molecule type" value="Genomic_DNA"/>
</dbReference>
<feature type="region of interest" description="Disordered" evidence="5">
    <location>
        <begin position="397"/>
        <end position="464"/>
    </location>
</feature>
<dbReference type="Pfam" id="PF13895">
    <property type="entry name" value="Ig_2"/>
    <property type="match status" value="1"/>
</dbReference>
<feature type="compositionally biased region" description="Polar residues" evidence="5">
    <location>
        <begin position="397"/>
        <end position="457"/>
    </location>
</feature>
<dbReference type="Gene3D" id="2.60.40.10">
    <property type="entry name" value="Immunoglobulins"/>
    <property type="match status" value="2"/>
</dbReference>
<keyword evidence="9" id="KW-1185">Reference proteome</keyword>
<keyword evidence="2" id="KW-1015">Disulfide bond</keyword>
<evidence type="ECO:0000256" key="6">
    <source>
        <dbReference type="SAM" id="Phobius"/>
    </source>
</evidence>
<feature type="chain" id="PRO_5043826095" evidence="7">
    <location>
        <begin position="22"/>
        <end position="464"/>
    </location>
</feature>
<proteinExistence type="predicted"/>
<dbReference type="Pfam" id="PF13927">
    <property type="entry name" value="Ig_3"/>
    <property type="match status" value="1"/>
</dbReference>
<dbReference type="PANTHER" id="PTHR44337">
    <property type="entry name" value="CARCINOEMBRYONIC ANTIGEN-RELATED CELL ADHESION MOLECULE 8"/>
    <property type="match status" value="1"/>
</dbReference>
<evidence type="ECO:0000256" key="1">
    <source>
        <dbReference type="ARBA" id="ARBA00022729"/>
    </source>
</evidence>
<accession>A0A6S7K1N2</accession>
<evidence type="ECO:0000313" key="8">
    <source>
        <dbReference type="EMBL" id="CAB4037301.1"/>
    </source>
</evidence>
<dbReference type="SMART" id="SM00408">
    <property type="entry name" value="IGc2"/>
    <property type="match status" value="2"/>
</dbReference>
<dbReference type="Proteomes" id="UP001152795">
    <property type="component" value="Unassembled WGS sequence"/>
</dbReference>
<evidence type="ECO:0000256" key="3">
    <source>
        <dbReference type="ARBA" id="ARBA00023180"/>
    </source>
</evidence>
<feature type="transmembrane region" description="Helical" evidence="6">
    <location>
        <begin position="334"/>
        <end position="356"/>
    </location>
</feature>
<keyword evidence="4" id="KW-0393">Immunoglobulin domain</keyword>
<dbReference type="PROSITE" id="PS50835">
    <property type="entry name" value="IG_LIKE"/>
    <property type="match status" value="2"/>
</dbReference>
<evidence type="ECO:0000256" key="5">
    <source>
        <dbReference type="SAM" id="MobiDB-lite"/>
    </source>
</evidence>
<evidence type="ECO:0000256" key="7">
    <source>
        <dbReference type="SAM" id="SignalP"/>
    </source>
</evidence>
<keyword evidence="6" id="KW-1133">Transmembrane helix</keyword>
<dbReference type="CDD" id="cd00096">
    <property type="entry name" value="Ig"/>
    <property type="match status" value="1"/>
</dbReference>
<dbReference type="InterPro" id="IPR007110">
    <property type="entry name" value="Ig-like_dom"/>
</dbReference>
<evidence type="ECO:0000313" key="9">
    <source>
        <dbReference type="Proteomes" id="UP001152795"/>
    </source>
</evidence>
<dbReference type="SMART" id="SM00409">
    <property type="entry name" value="IG"/>
    <property type="match status" value="3"/>
</dbReference>
<protein>
    <submittedName>
        <fullName evidence="8">Hemicentin-1-like isoform X1</fullName>
    </submittedName>
</protein>
<keyword evidence="3" id="KW-0325">Glycoprotein</keyword>
<dbReference type="InterPro" id="IPR036179">
    <property type="entry name" value="Ig-like_dom_sf"/>
</dbReference>
<keyword evidence="1 7" id="KW-0732">Signal</keyword>
<dbReference type="InterPro" id="IPR052598">
    <property type="entry name" value="IgSF_CEA-related"/>
</dbReference>
<dbReference type="PANTHER" id="PTHR44337:SF20">
    <property type="entry name" value="CARCINOEMBRYONIC ANTIGEN-RELATED CELL ADHESION MOLECULE 5-RELATED"/>
    <property type="match status" value="1"/>
</dbReference>
<keyword evidence="6" id="KW-0812">Transmembrane</keyword>
<dbReference type="InterPro" id="IPR003598">
    <property type="entry name" value="Ig_sub2"/>
</dbReference>
<feature type="signal peptide" evidence="7">
    <location>
        <begin position="1"/>
        <end position="21"/>
    </location>
</feature>